<comment type="similarity">
    <text evidence="1">Belongs to the NAD(P)H dehydrogenase (quinone) family.</text>
</comment>
<dbReference type="GO" id="GO:0003955">
    <property type="term" value="F:NAD(P)H dehydrogenase (quinone) activity"/>
    <property type="evidence" value="ECO:0007669"/>
    <property type="project" value="TreeGrafter"/>
</dbReference>
<keyword evidence="5" id="KW-1185">Reference proteome</keyword>
<reference evidence="4 5" key="1">
    <citation type="submission" date="2016-04" db="EMBL/GenBank/DDBJ databases">
        <title>First whole genome shotgun sequence of the bacterium Enteractinococcus sp. strain UASWS1574.</title>
        <authorList>
            <person name="Crovadore J."/>
            <person name="Chablais R."/>
            <person name="Lefort F."/>
        </authorList>
    </citation>
    <scope>NUCLEOTIDE SEQUENCE [LARGE SCALE GENOMIC DNA]</scope>
    <source>
        <strain evidence="4 5">UASWS1574</strain>
    </source>
</reference>
<dbReference type="STRING" id="1837282.A6F49_06915"/>
<dbReference type="GO" id="GO:0005829">
    <property type="term" value="C:cytosol"/>
    <property type="evidence" value="ECO:0007669"/>
    <property type="project" value="TreeGrafter"/>
</dbReference>
<dbReference type="InterPro" id="IPR003680">
    <property type="entry name" value="Flavodoxin_fold"/>
</dbReference>
<feature type="domain" description="Flavodoxin-like fold" evidence="3">
    <location>
        <begin position="12"/>
        <end position="89"/>
    </location>
</feature>
<dbReference type="Pfam" id="PF02525">
    <property type="entry name" value="Flavodoxin_2"/>
    <property type="match status" value="1"/>
</dbReference>
<gene>
    <name evidence="4" type="ORF">A6F49_06915</name>
</gene>
<dbReference type="AlphaFoldDB" id="A0A1B7M1F8"/>
<sequence>MPLVFPKDEPAWDDPNKTYSETVMREQKRIEEHHALVYTFPVWWYSMPAVMKGCIDRVWNHGFAYSPAKLPVQKVQWIALVGVTEEQFPNCQDGMRPAALSKFTF</sequence>
<dbReference type="SUPFAM" id="SSF52218">
    <property type="entry name" value="Flavoproteins"/>
    <property type="match status" value="1"/>
</dbReference>
<evidence type="ECO:0000256" key="1">
    <source>
        <dbReference type="ARBA" id="ARBA00006252"/>
    </source>
</evidence>
<dbReference type="PANTHER" id="PTHR10204">
    <property type="entry name" value="NAD P H OXIDOREDUCTASE-RELATED"/>
    <property type="match status" value="1"/>
</dbReference>
<evidence type="ECO:0000259" key="3">
    <source>
        <dbReference type="Pfam" id="PF02525"/>
    </source>
</evidence>
<protein>
    <recommendedName>
        <fullName evidence="3">Flavodoxin-like fold domain-containing protein</fullName>
    </recommendedName>
</protein>
<dbReference type="Gene3D" id="3.40.50.360">
    <property type="match status" value="1"/>
</dbReference>
<keyword evidence="2" id="KW-0560">Oxidoreductase</keyword>
<dbReference type="InterPro" id="IPR051545">
    <property type="entry name" value="NAD(P)H_dehydrogenase_qn"/>
</dbReference>
<dbReference type="PANTHER" id="PTHR10204:SF34">
    <property type="entry name" value="NAD(P)H DEHYDROGENASE [QUINONE] 1 ISOFORM 1"/>
    <property type="match status" value="1"/>
</dbReference>
<dbReference type="Proteomes" id="UP000078292">
    <property type="component" value="Unassembled WGS sequence"/>
</dbReference>
<proteinExistence type="inferred from homology"/>
<evidence type="ECO:0000313" key="4">
    <source>
        <dbReference type="EMBL" id="OAV62432.1"/>
    </source>
</evidence>
<name>A0A1B7M1F8_9MICC</name>
<dbReference type="InterPro" id="IPR029039">
    <property type="entry name" value="Flavoprotein-like_sf"/>
</dbReference>
<evidence type="ECO:0000256" key="2">
    <source>
        <dbReference type="ARBA" id="ARBA00023002"/>
    </source>
</evidence>
<organism evidence="4 5">
    <name type="scientific">Enteractinococcus helveticum</name>
    <dbReference type="NCBI Taxonomy" id="1837282"/>
    <lineage>
        <taxon>Bacteria</taxon>
        <taxon>Bacillati</taxon>
        <taxon>Actinomycetota</taxon>
        <taxon>Actinomycetes</taxon>
        <taxon>Micrococcales</taxon>
        <taxon>Micrococcaceae</taxon>
    </lineage>
</organism>
<dbReference type="EMBL" id="LXEY01000012">
    <property type="protein sequence ID" value="OAV62432.1"/>
    <property type="molecule type" value="Genomic_DNA"/>
</dbReference>
<evidence type="ECO:0000313" key="5">
    <source>
        <dbReference type="Proteomes" id="UP000078292"/>
    </source>
</evidence>
<accession>A0A1B7M1F8</accession>
<comment type="caution">
    <text evidence="4">The sequence shown here is derived from an EMBL/GenBank/DDBJ whole genome shotgun (WGS) entry which is preliminary data.</text>
</comment>